<dbReference type="Gramene" id="Solyc01g081325.1.1">
    <property type="protein sequence ID" value="Solyc01g081325.1.1"/>
    <property type="gene ID" value="Solyc01g081325.1"/>
</dbReference>
<feature type="region of interest" description="Disordered" evidence="1">
    <location>
        <begin position="1"/>
        <end position="20"/>
    </location>
</feature>
<organism evidence="2">
    <name type="scientific">Solanum lycopersicum</name>
    <name type="common">Tomato</name>
    <name type="synonym">Lycopersicon esculentum</name>
    <dbReference type="NCBI Taxonomy" id="4081"/>
    <lineage>
        <taxon>Eukaryota</taxon>
        <taxon>Viridiplantae</taxon>
        <taxon>Streptophyta</taxon>
        <taxon>Embryophyta</taxon>
        <taxon>Tracheophyta</taxon>
        <taxon>Spermatophyta</taxon>
        <taxon>Magnoliopsida</taxon>
        <taxon>eudicotyledons</taxon>
        <taxon>Gunneridae</taxon>
        <taxon>Pentapetalae</taxon>
        <taxon>asterids</taxon>
        <taxon>lamiids</taxon>
        <taxon>Solanales</taxon>
        <taxon>Solanaceae</taxon>
        <taxon>Solanoideae</taxon>
        <taxon>Solaneae</taxon>
        <taxon>Solanum</taxon>
        <taxon>Solanum subgen. Lycopersicon</taxon>
    </lineage>
</organism>
<protein>
    <submittedName>
        <fullName evidence="2">Uncharacterized protein</fullName>
    </submittedName>
</protein>
<dbReference type="InParanoid" id="A0A3Q7F220"/>
<proteinExistence type="predicted"/>
<dbReference type="AlphaFoldDB" id="A0A3Q7F220"/>
<reference evidence="2" key="1">
    <citation type="journal article" date="2012" name="Nature">
        <title>The tomato genome sequence provides insights into fleshy fruit evolution.</title>
        <authorList>
            <consortium name="Tomato Genome Consortium"/>
        </authorList>
    </citation>
    <scope>NUCLEOTIDE SEQUENCE [LARGE SCALE GENOMIC DNA]</scope>
    <source>
        <strain evidence="2">cv. Heinz 1706</strain>
    </source>
</reference>
<dbReference type="EnsemblPlants" id="Solyc01g081325.1.1">
    <property type="protein sequence ID" value="Solyc01g081325.1.1"/>
    <property type="gene ID" value="Solyc01g081325.1"/>
</dbReference>
<dbReference type="Proteomes" id="UP000004994">
    <property type="component" value="Chromosome 1"/>
</dbReference>
<evidence type="ECO:0000256" key="1">
    <source>
        <dbReference type="SAM" id="MobiDB-lite"/>
    </source>
</evidence>
<evidence type="ECO:0000313" key="2">
    <source>
        <dbReference type="EnsemblPlants" id="Solyc01g081325.1.1"/>
    </source>
</evidence>
<keyword evidence="3" id="KW-1185">Reference proteome</keyword>
<reference evidence="2" key="2">
    <citation type="submission" date="2019-01" db="UniProtKB">
        <authorList>
            <consortium name="EnsemblPlants"/>
        </authorList>
    </citation>
    <scope>IDENTIFICATION</scope>
    <source>
        <strain evidence="2">cv. Heinz 1706</strain>
    </source>
</reference>
<feature type="compositionally biased region" description="Basic and acidic residues" evidence="1">
    <location>
        <begin position="1"/>
        <end position="14"/>
    </location>
</feature>
<accession>A0A3Q7F220</accession>
<name>A0A3Q7F220_SOLLC</name>
<sequence length="90" mass="10230">MADNNKKTRMDATHNEAGYTTTALNERQRAIMEEFAQEEVVNGDYMDGELSSADTRIPDPAAFNIIPAQSLLFSGFNLIWRELPKHLQSW</sequence>
<evidence type="ECO:0000313" key="3">
    <source>
        <dbReference type="Proteomes" id="UP000004994"/>
    </source>
</evidence>